<gene>
    <name evidence="1" type="ORF">JOF53_008263</name>
</gene>
<sequence length="281" mass="31104">MGFDASGKQTFDDIYTQPDPRAYFSALRGLEYQIPGRAKPYFAALIEEYRDELGVAVPLVLDIGSSYGNNAALLRCDLEVADLFDRYRDTDQRDRAALVAEDRELVRTRRGAAARFTGLDISEPALAYALEAGFLDHAVAADLEHGQPTAEQARVLAGTDLVISTGSLGYVGVNTLTRVVQGSDRLPWMAHFVLRMFPFDPIEERLSGLGYDTVRLPGVHKQRRFSSAEEHSRVLDTLAEVGVDPAGLESDGWLYAQLHISGPRDSAAPRFLETFRRANLR</sequence>
<reference evidence="1 2" key="1">
    <citation type="submission" date="2021-03" db="EMBL/GenBank/DDBJ databases">
        <title>Sequencing the genomes of 1000 actinobacteria strains.</title>
        <authorList>
            <person name="Klenk H.-P."/>
        </authorList>
    </citation>
    <scope>NUCLEOTIDE SEQUENCE [LARGE SCALE GENOMIC DNA]</scope>
    <source>
        <strain evidence="1 2">DSM 44580</strain>
    </source>
</reference>
<name>A0ABS5ASI9_9PSEU</name>
<keyword evidence="1" id="KW-0808">Transferase</keyword>
<dbReference type="RefSeq" id="WP_086781923.1">
    <property type="nucleotide sequence ID" value="NZ_JAGIOO010000001.1"/>
</dbReference>
<comment type="caution">
    <text evidence="1">The sequence shown here is derived from an EMBL/GenBank/DDBJ whole genome shotgun (WGS) entry which is preliminary data.</text>
</comment>
<dbReference type="SUPFAM" id="SSF53335">
    <property type="entry name" value="S-adenosyl-L-methionine-dependent methyltransferases"/>
    <property type="match status" value="1"/>
</dbReference>
<dbReference type="EC" id="2.3.1.7" evidence="1"/>
<proteinExistence type="predicted"/>
<dbReference type="Gene3D" id="3.40.50.150">
    <property type="entry name" value="Vaccinia Virus protein VP39"/>
    <property type="match status" value="1"/>
</dbReference>
<protein>
    <submittedName>
        <fullName evidence="1">Carnitine O-acetyltransferase</fullName>
        <ecNumber evidence="1">2.3.1.7</ecNumber>
    </submittedName>
</protein>
<keyword evidence="2" id="KW-1185">Reference proteome</keyword>
<accession>A0ABS5ASI9</accession>
<dbReference type="GO" id="GO:0004092">
    <property type="term" value="F:carnitine O-acetyltransferase activity"/>
    <property type="evidence" value="ECO:0007669"/>
    <property type="project" value="UniProtKB-EC"/>
</dbReference>
<keyword evidence="1" id="KW-0012">Acyltransferase</keyword>
<evidence type="ECO:0000313" key="2">
    <source>
        <dbReference type="Proteomes" id="UP001519363"/>
    </source>
</evidence>
<evidence type="ECO:0000313" key="1">
    <source>
        <dbReference type="EMBL" id="MBP2479391.1"/>
    </source>
</evidence>
<dbReference type="Proteomes" id="UP001519363">
    <property type="component" value="Unassembled WGS sequence"/>
</dbReference>
<organism evidence="1 2">
    <name type="scientific">Crossiella equi</name>
    <dbReference type="NCBI Taxonomy" id="130796"/>
    <lineage>
        <taxon>Bacteria</taxon>
        <taxon>Bacillati</taxon>
        <taxon>Actinomycetota</taxon>
        <taxon>Actinomycetes</taxon>
        <taxon>Pseudonocardiales</taxon>
        <taxon>Pseudonocardiaceae</taxon>
        <taxon>Crossiella</taxon>
    </lineage>
</organism>
<dbReference type="InterPro" id="IPR029063">
    <property type="entry name" value="SAM-dependent_MTases_sf"/>
</dbReference>
<dbReference type="EMBL" id="JAGIOO010000001">
    <property type="protein sequence ID" value="MBP2479391.1"/>
    <property type="molecule type" value="Genomic_DNA"/>
</dbReference>